<protein>
    <recommendedName>
        <fullName evidence="5">Kinesin motor domain-containing protein</fullName>
    </recommendedName>
</protein>
<evidence type="ECO:0000313" key="7">
    <source>
        <dbReference type="Proteomes" id="UP000631114"/>
    </source>
</evidence>
<dbReference type="Pfam" id="PF13963">
    <property type="entry name" value="Transpos_assoc"/>
    <property type="match status" value="1"/>
</dbReference>
<evidence type="ECO:0000259" key="5">
    <source>
        <dbReference type="PROSITE" id="PS50067"/>
    </source>
</evidence>
<keyword evidence="1" id="KW-0505">Motor protein</keyword>
<name>A0A835HX04_9MAGN</name>
<dbReference type="PANTHER" id="PTHR24115">
    <property type="entry name" value="KINESIN-RELATED"/>
    <property type="match status" value="1"/>
</dbReference>
<dbReference type="Proteomes" id="UP000631114">
    <property type="component" value="Unassembled WGS sequence"/>
</dbReference>
<dbReference type="InterPro" id="IPR027417">
    <property type="entry name" value="P-loop_NTPase"/>
</dbReference>
<reference evidence="6 7" key="1">
    <citation type="submission" date="2020-10" db="EMBL/GenBank/DDBJ databases">
        <title>The Coptis chinensis genome and diversification of protoberbering-type alkaloids.</title>
        <authorList>
            <person name="Wang B."/>
            <person name="Shu S."/>
            <person name="Song C."/>
            <person name="Liu Y."/>
        </authorList>
    </citation>
    <scope>NUCLEOTIDE SEQUENCE [LARGE SCALE GENOMIC DNA]</scope>
    <source>
        <strain evidence="6">HL-2020</strain>
        <tissue evidence="6">Leaf</tissue>
    </source>
</reference>
<dbReference type="InterPro" id="IPR029480">
    <property type="entry name" value="Transpos_assoc"/>
</dbReference>
<dbReference type="GO" id="GO:0003777">
    <property type="term" value="F:microtubule motor activity"/>
    <property type="evidence" value="ECO:0007669"/>
    <property type="project" value="InterPro"/>
</dbReference>
<sequence>MPPKGRTRCEERAKEQISKDFEARGARVISSCYAGELVPRIAGDSKFFTRQMGTVANKCAPEWNPTYTLFYYIGGTGAKLLVARQLKAVVVQMSQPIPKDWMNENDRLGSVYRQGVSDFILFASGKDETSTTCPCPCNKCRNRKRFAYDIVRKHLIHNGIESTYRGYLIMALGQSQSIASQPSKFKSHFPFHNSTSGLSHTSQPFGNSPMITKLPIEFDEDGAAFVGPNHAKWNTQVGIYVRSQIPIHYKDWRKIDGSFKDNVWNKLMEQVEASHKRRKEASAGGEGSVMEVDFDNDELSEVFGPDKGSRTRGISSNKSKKQLQRTGIAKALLQQANSSSNSELKGEMNEMKSSLVNVMGVLKISLKAEMKKRVCLSTRILSKKQIDGYIPSRVWKSEKCYGDIPSRCNRDRVILLMILVAKDADRTIHLHFLKELWTNQSSPLHIYSNSCCGRKGCGKRTVVRYVARLGSARVVEYSCYDIMGSSEKKHMKDALRILGHRTAKINQGNIALKRVVESIANGDSHVPFRDSKLTMLLQDSFEDDKSKILMILCASPDPKEMHKTISTLEYGAKAKWRIDTGEKERNEAHKELMKKEEEVAALRDKLELMERRKPVESEEEINTKKELELLRRRLEELETELQQSRDKTGHDKAREVEGSGFAKRLWNSMQMQIKDCTLAVCGNL</sequence>
<evidence type="ECO:0000256" key="4">
    <source>
        <dbReference type="SAM" id="MobiDB-lite"/>
    </source>
</evidence>
<evidence type="ECO:0000256" key="1">
    <source>
        <dbReference type="ARBA" id="ARBA00023175"/>
    </source>
</evidence>
<dbReference type="GO" id="GO:0005524">
    <property type="term" value="F:ATP binding"/>
    <property type="evidence" value="ECO:0007669"/>
    <property type="project" value="InterPro"/>
</dbReference>
<organism evidence="6 7">
    <name type="scientific">Coptis chinensis</name>
    <dbReference type="NCBI Taxonomy" id="261450"/>
    <lineage>
        <taxon>Eukaryota</taxon>
        <taxon>Viridiplantae</taxon>
        <taxon>Streptophyta</taxon>
        <taxon>Embryophyta</taxon>
        <taxon>Tracheophyta</taxon>
        <taxon>Spermatophyta</taxon>
        <taxon>Magnoliopsida</taxon>
        <taxon>Ranunculales</taxon>
        <taxon>Ranunculaceae</taxon>
        <taxon>Coptidoideae</taxon>
        <taxon>Coptis</taxon>
    </lineage>
</organism>
<dbReference type="GO" id="GO:0005874">
    <property type="term" value="C:microtubule"/>
    <property type="evidence" value="ECO:0007669"/>
    <property type="project" value="TreeGrafter"/>
</dbReference>
<comment type="caution">
    <text evidence="2">Lacks conserved residue(s) required for the propagation of feature annotation.</text>
</comment>
<dbReference type="SUPFAM" id="SSF52540">
    <property type="entry name" value="P-loop containing nucleoside triphosphate hydrolases"/>
    <property type="match status" value="1"/>
</dbReference>
<dbReference type="GO" id="GO:0005871">
    <property type="term" value="C:kinesin complex"/>
    <property type="evidence" value="ECO:0007669"/>
    <property type="project" value="TreeGrafter"/>
</dbReference>
<dbReference type="OrthoDB" id="1932595at2759"/>
<dbReference type="GO" id="GO:0008017">
    <property type="term" value="F:microtubule binding"/>
    <property type="evidence" value="ECO:0007669"/>
    <property type="project" value="InterPro"/>
</dbReference>
<feature type="domain" description="Kinesin motor" evidence="5">
    <location>
        <begin position="499"/>
        <end position="577"/>
    </location>
</feature>
<dbReference type="AlphaFoldDB" id="A0A835HX04"/>
<dbReference type="Pfam" id="PF00225">
    <property type="entry name" value="Kinesin"/>
    <property type="match status" value="1"/>
</dbReference>
<accession>A0A835HX04</accession>
<gene>
    <name evidence="6" type="ORF">IFM89_023814</name>
</gene>
<dbReference type="SMART" id="SM00129">
    <property type="entry name" value="KISc"/>
    <property type="match status" value="1"/>
</dbReference>
<dbReference type="EMBL" id="JADFTS010000005">
    <property type="protein sequence ID" value="KAF9606231.1"/>
    <property type="molecule type" value="Genomic_DNA"/>
</dbReference>
<keyword evidence="7" id="KW-1185">Reference proteome</keyword>
<dbReference type="InterPro" id="IPR001752">
    <property type="entry name" value="Kinesin_motor_dom"/>
</dbReference>
<dbReference type="Gene3D" id="3.40.850.10">
    <property type="entry name" value="Kinesin motor domain"/>
    <property type="match status" value="1"/>
</dbReference>
<feature type="coiled-coil region" evidence="3">
    <location>
        <begin position="578"/>
        <end position="647"/>
    </location>
</feature>
<dbReference type="PROSITE" id="PS50067">
    <property type="entry name" value="KINESIN_MOTOR_2"/>
    <property type="match status" value="1"/>
</dbReference>
<dbReference type="InterPro" id="IPR027640">
    <property type="entry name" value="Kinesin-like_fam"/>
</dbReference>
<evidence type="ECO:0000256" key="2">
    <source>
        <dbReference type="PROSITE-ProRule" id="PRU00283"/>
    </source>
</evidence>
<dbReference type="PANTHER" id="PTHR24115:SF416">
    <property type="entry name" value="KINESIN-LIKE PROTEIN KIN-10A"/>
    <property type="match status" value="1"/>
</dbReference>
<evidence type="ECO:0000313" key="6">
    <source>
        <dbReference type="EMBL" id="KAF9606231.1"/>
    </source>
</evidence>
<dbReference type="GO" id="GO:0007018">
    <property type="term" value="P:microtubule-based movement"/>
    <property type="evidence" value="ECO:0007669"/>
    <property type="project" value="InterPro"/>
</dbReference>
<keyword evidence="3" id="KW-0175">Coiled coil</keyword>
<comment type="similarity">
    <text evidence="2">Belongs to the TRAFAC class myosin-kinesin ATPase superfamily. Kinesin family.</text>
</comment>
<dbReference type="InterPro" id="IPR036961">
    <property type="entry name" value="Kinesin_motor_dom_sf"/>
</dbReference>
<feature type="region of interest" description="Disordered" evidence="4">
    <location>
        <begin position="301"/>
        <end position="320"/>
    </location>
</feature>
<proteinExistence type="inferred from homology"/>
<evidence type="ECO:0000256" key="3">
    <source>
        <dbReference type="SAM" id="Coils"/>
    </source>
</evidence>
<dbReference type="GO" id="GO:0016887">
    <property type="term" value="F:ATP hydrolysis activity"/>
    <property type="evidence" value="ECO:0007669"/>
    <property type="project" value="TreeGrafter"/>
</dbReference>
<comment type="caution">
    <text evidence="6">The sequence shown here is derived from an EMBL/GenBank/DDBJ whole genome shotgun (WGS) entry which is preliminary data.</text>
</comment>